<comment type="subcellular location">
    <subcellularLocation>
        <location evidence="1">Cell membrane</location>
        <topology evidence="1">Multi-pass membrane protein</topology>
    </subcellularLocation>
</comment>
<evidence type="ECO:0000256" key="1">
    <source>
        <dbReference type="ARBA" id="ARBA00004651"/>
    </source>
</evidence>
<dbReference type="EMBL" id="UOEQ01000481">
    <property type="protein sequence ID" value="VAW23696.1"/>
    <property type="molecule type" value="Genomic_DNA"/>
</dbReference>
<evidence type="ECO:0000256" key="3">
    <source>
        <dbReference type="ARBA" id="ARBA00022448"/>
    </source>
</evidence>
<feature type="transmembrane region" description="Helical" evidence="9">
    <location>
        <begin position="7"/>
        <end position="24"/>
    </location>
</feature>
<feature type="compositionally biased region" description="Low complexity" evidence="8">
    <location>
        <begin position="363"/>
        <end position="372"/>
    </location>
</feature>
<keyword evidence="7 9" id="KW-0472">Membrane</keyword>
<dbReference type="GO" id="GO:0055085">
    <property type="term" value="P:transmembrane transport"/>
    <property type="evidence" value="ECO:0007669"/>
    <property type="project" value="TreeGrafter"/>
</dbReference>
<dbReference type="AlphaFoldDB" id="A0A3B0UVD2"/>
<evidence type="ECO:0000256" key="4">
    <source>
        <dbReference type="ARBA" id="ARBA00022475"/>
    </source>
</evidence>
<dbReference type="PANTHER" id="PTHR21716:SF53">
    <property type="entry name" value="PERMEASE PERM-RELATED"/>
    <property type="match status" value="1"/>
</dbReference>
<evidence type="ECO:0000256" key="8">
    <source>
        <dbReference type="SAM" id="MobiDB-lite"/>
    </source>
</evidence>
<comment type="similarity">
    <text evidence="2">Belongs to the autoinducer-2 exporter (AI-2E) (TC 2.A.86) family.</text>
</comment>
<dbReference type="PANTHER" id="PTHR21716">
    <property type="entry name" value="TRANSMEMBRANE PROTEIN"/>
    <property type="match status" value="1"/>
</dbReference>
<feature type="transmembrane region" description="Helical" evidence="9">
    <location>
        <begin position="305"/>
        <end position="336"/>
    </location>
</feature>
<gene>
    <name evidence="10" type="ORF">MNBD_ALPHA11-950</name>
</gene>
<sequence length="389" mass="42075">MTMQKQILIWSALLGFSFFILWLFRGILLPFVVGMALAYLLDPAADLLEKIKFSRFWATCVVMTLVMAIIISAFFLLVPAIVQQGVGLAQGLPEYVNILQAFVTERAPELYAWLGEERVAQFENGLADMLSGGVTMLGNITAQIMQSGLTLINVLALLVITPVVAFYLLLDWDGMVKQIDNLLPRDHREEIRDVLRQIDRAMAAVIRGQGTVIILLSIFYGVALTIAGLNFGLAIGVTAGLLSFIPYVGFLVGIVLSAGVAIVQYWPDFWPIGIVLGIFLVGQFLEGNILYPKLVGSSIGVHPVWLMFALFAVGTLFGFVGLLLAVPIVAFIGVLVRFAIKKYTQGPLYLGEEATAAGVANPTKQTSATAVKSAKKSSSKSATSAKGKK</sequence>
<evidence type="ECO:0000313" key="10">
    <source>
        <dbReference type="EMBL" id="VAW23696.1"/>
    </source>
</evidence>
<dbReference type="InterPro" id="IPR002549">
    <property type="entry name" value="AI-2E-like"/>
</dbReference>
<keyword evidence="5 9" id="KW-0812">Transmembrane</keyword>
<keyword evidence="4" id="KW-1003">Cell membrane</keyword>
<evidence type="ECO:0000256" key="6">
    <source>
        <dbReference type="ARBA" id="ARBA00022989"/>
    </source>
</evidence>
<feature type="transmembrane region" description="Helical" evidence="9">
    <location>
        <begin position="212"/>
        <end position="235"/>
    </location>
</feature>
<evidence type="ECO:0000256" key="2">
    <source>
        <dbReference type="ARBA" id="ARBA00009773"/>
    </source>
</evidence>
<keyword evidence="3" id="KW-0813">Transport</keyword>
<organism evidence="10">
    <name type="scientific">hydrothermal vent metagenome</name>
    <dbReference type="NCBI Taxonomy" id="652676"/>
    <lineage>
        <taxon>unclassified sequences</taxon>
        <taxon>metagenomes</taxon>
        <taxon>ecological metagenomes</taxon>
    </lineage>
</organism>
<reference evidence="10" key="1">
    <citation type="submission" date="2018-06" db="EMBL/GenBank/DDBJ databases">
        <authorList>
            <person name="Zhirakovskaya E."/>
        </authorList>
    </citation>
    <scope>NUCLEOTIDE SEQUENCE</scope>
</reference>
<feature type="transmembrane region" description="Helical" evidence="9">
    <location>
        <begin position="241"/>
        <end position="262"/>
    </location>
</feature>
<evidence type="ECO:0000256" key="7">
    <source>
        <dbReference type="ARBA" id="ARBA00023136"/>
    </source>
</evidence>
<accession>A0A3B0UVD2</accession>
<dbReference type="GO" id="GO:0005886">
    <property type="term" value="C:plasma membrane"/>
    <property type="evidence" value="ECO:0007669"/>
    <property type="project" value="UniProtKB-SubCell"/>
</dbReference>
<keyword evidence="6 9" id="KW-1133">Transmembrane helix</keyword>
<feature type="transmembrane region" description="Helical" evidence="9">
    <location>
        <begin position="60"/>
        <end position="82"/>
    </location>
</feature>
<feature type="transmembrane region" description="Helical" evidence="9">
    <location>
        <begin position="269"/>
        <end position="285"/>
    </location>
</feature>
<feature type="compositionally biased region" description="Low complexity" evidence="8">
    <location>
        <begin position="379"/>
        <end position="389"/>
    </location>
</feature>
<dbReference type="Pfam" id="PF01594">
    <property type="entry name" value="AI-2E_transport"/>
    <property type="match status" value="1"/>
</dbReference>
<evidence type="ECO:0000256" key="9">
    <source>
        <dbReference type="SAM" id="Phobius"/>
    </source>
</evidence>
<feature type="transmembrane region" description="Helical" evidence="9">
    <location>
        <begin position="151"/>
        <end position="170"/>
    </location>
</feature>
<name>A0A3B0UVD2_9ZZZZ</name>
<feature type="region of interest" description="Disordered" evidence="8">
    <location>
        <begin position="359"/>
        <end position="389"/>
    </location>
</feature>
<evidence type="ECO:0000256" key="5">
    <source>
        <dbReference type="ARBA" id="ARBA00022692"/>
    </source>
</evidence>
<proteinExistence type="inferred from homology"/>
<protein>
    <submittedName>
        <fullName evidence="10">Permease often clustered with de novo purine synthesis</fullName>
    </submittedName>
</protein>